<proteinExistence type="predicted"/>
<name>A0A317MXX1_9GAMM</name>
<feature type="domain" description="HPt" evidence="3">
    <location>
        <begin position="20"/>
        <end position="115"/>
    </location>
</feature>
<dbReference type="InterPro" id="IPR008207">
    <property type="entry name" value="Sig_transdc_His_kin_Hpt_dom"/>
</dbReference>
<dbReference type="AlphaFoldDB" id="A0A317MXX1"/>
<comment type="caution">
    <text evidence="4">The sequence shown here is derived from an EMBL/GenBank/DDBJ whole genome shotgun (WGS) entry which is preliminary data.</text>
</comment>
<organism evidence="4 5">
    <name type="scientific">Plasticicumulans acidivorans</name>
    <dbReference type="NCBI Taxonomy" id="886464"/>
    <lineage>
        <taxon>Bacteria</taxon>
        <taxon>Pseudomonadati</taxon>
        <taxon>Pseudomonadota</taxon>
        <taxon>Gammaproteobacteria</taxon>
        <taxon>Candidatus Competibacteraceae</taxon>
        <taxon>Plasticicumulans</taxon>
    </lineage>
</organism>
<dbReference type="RefSeq" id="WP_170123527.1">
    <property type="nucleotide sequence ID" value="NZ_QGTJ01000003.1"/>
</dbReference>
<dbReference type="Pfam" id="PF01627">
    <property type="entry name" value="Hpt"/>
    <property type="match status" value="1"/>
</dbReference>
<protein>
    <submittedName>
        <fullName evidence="4">HPt (Histidine-containing phosphotransfer) domain-containing protein</fullName>
    </submittedName>
</protein>
<evidence type="ECO:0000259" key="3">
    <source>
        <dbReference type="PROSITE" id="PS50894"/>
    </source>
</evidence>
<feature type="modified residue" description="Phosphohistidine" evidence="2">
    <location>
        <position position="59"/>
    </location>
</feature>
<dbReference type="PROSITE" id="PS50894">
    <property type="entry name" value="HPT"/>
    <property type="match status" value="1"/>
</dbReference>
<evidence type="ECO:0000313" key="5">
    <source>
        <dbReference type="Proteomes" id="UP000246569"/>
    </source>
</evidence>
<accession>A0A317MXX1</accession>
<dbReference type="GO" id="GO:0000160">
    <property type="term" value="P:phosphorelay signal transduction system"/>
    <property type="evidence" value="ECO:0007669"/>
    <property type="project" value="UniProtKB-KW"/>
</dbReference>
<dbReference type="Gene3D" id="1.20.120.160">
    <property type="entry name" value="HPT domain"/>
    <property type="match status" value="1"/>
</dbReference>
<dbReference type="GO" id="GO:0004672">
    <property type="term" value="F:protein kinase activity"/>
    <property type="evidence" value="ECO:0007669"/>
    <property type="project" value="UniProtKB-ARBA"/>
</dbReference>
<evidence type="ECO:0000256" key="2">
    <source>
        <dbReference type="PROSITE-ProRule" id="PRU00110"/>
    </source>
</evidence>
<dbReference type="Proteomes" id="UP000246569">
    <property type="component" value="Unassembled WGS sequence"/>
</dbReference>
<evidence type="ECO:0000256" key="1">
    <source>
        <dbReference type="ARBA" id="ARBA00023012"/>
    </source>
</evidence>
<dbReference type="InterPro" id="IPR036641">
    <property type="entry name" value="HPT_dom_sf"/>
</dbReference>
<gene>
    <name evidence="4" type="ORF">C7443_103289</name>
</gene>
<reference evidence="4 5" key="1">
    <citation type="submission" date="2018-05" db="EMBL/GenBank/DDBJ databases">
        <title>Genomic Encyclopedia of Type Strains, Phase IV (KMG-IV): sequencing the most valuable type-strain genomes for metagenomic binning, comparative biology and taxonomic classification.</title>
        <authorList>
            <person name="Goeker M."/>
        </authorList>
    </citation>
    <scope>NUCLEOTIDE SEQUENCE [LARGE SCALE GENOMIC DNA]</scope>
    <source>
        <strain evidence="4 5">DSM 23606</strain>
    </source>
</reference>
<keyword evidence="5" id="KW-1185">Reference proteome</keyword>
<dbReference type="EMBL" id="QGTJ01000003">
    <property type="protein sequence ID" value="PWV63364.1"/>
    <property type="molecule type" value="Genomic_DNA"/>
</dbReference>
<sequence>MSSELPAYDPADALRVTGNRPDVAHHLLGLLRKDLPAQRERLAVLIADASWPGVRELAHKLAGSALYCGAPALLCACRALEARIEENTDQPEDAEWLGAEVLTQIDRFLREAPAG</sequence>
<evidence type="ECO:0000313" key="4">
    <source>
        <dbReference type="EMBL" id="PWV63364.1"/>
    </source>
</evidence>
<keyword evidence="2" id="KW-0597">Phosphoprotein</keyword>
<keyword evidence="1" id="KW-0902">Two-component regulatory system</keyword>
<dbReference type="SUPFAM" id="SSF47226">
    <property type="entry name" value="Histidine-containing phosphotransfer domain, HPT domain"/>
    <property type="match status" value="1"/>
</dbReference>